<feature type="compositionally biased region" description="Basic and acidic residues" evidence="1">
    <location>
        <begin position="646"/>
        <end position="657"/>
    </location>
</feature>
<comment type="caution">
    <text evidence="2">The sequence shown here is derived from an EMBL/GenBank/DDBJ whole genome shotgun (WGS) entry which is preliminary data.</text>
</comment>
<proteinExistence type="predicted"/>
<feature type="non-terminal residue" evidence="2">
    <location>
        <position position="1"/>
    </location>
</feature>
<feature type="region of interest" description="Disordered" evidence="1">
    <location>
        <begin position="12"/>
        <end position="77"/>
    </location>
</feature>
<keyword evidence="3" id="KW-1185">Reference proteome</keyword>
<feature type="compositionally biased region" description="Basic and acidic residues" evidence="1">
    <location>
        <begin position="567"/>
        <end position="577"/>
    </location>
</feature>
<evidence type="ECO:0000313" key="3">
    <source>
        <dbReference type="Proteomes" id="UP001529510"/>
    </source>
</evidence>
<feature type="region of interest" description="Disordered" evidence="1">
    <location>
        <begin position="145"/>
        <end position="287"/>
    </location>
</feature>
<reference evidence="2 3" key="1">
    <citation type="submission" date="2024-05" db="EMBL/GenBank/DDBJ databases">
        <title>Genome sequencing and assembly of Indian major carp, Cirrhinus mrigala (Hamilton, 1822).</title>
        <authorList>
            <person name="Mohindra V."/>
            <person name="Chowdhury L.M."/>
            <person name="Lal K."/>
            <person name="Jena J.K."/>
        </authorList>
    </citation>
    <scope>NUCLEOTIDE SEQUENCE [LARGE SCALE GENOMIC DNA]</scope>
    <source>
        <strain evidence="2">CM1030</strain>
        <tissue evidence="2">Blood</tissue>
    </source>
</reference>
<accession>A0ABD0MX75</accession>
<dbReference type="Proteomes" id="UP001529510">
    <property type="component" value="Unassembled WGS sequence"/>
</dbReference>
<organism evidence="2 3">
    <name type="scientific">Cirrhinus mrigala</name>
    <name type="common">Mrigala</name>
    <dbReference type="NCBI Taxonomy" id="683832"/>
    <lineage>
        <taxon>Eukaryota</taxon>
        <taxon>Metazoa</taxon>
        <taxon>Chordata</taxon>
        <taxon>Craniata</taxon>
        <taxon>Vertebrata</taxon>
        <taxon>Euteleostomi</taxon>
        <taxon>Actinopterygii</taxon>
        <taxon>Neopterygii</taxon>
        <taxon>Teleostei</taxon>
        <taxon>Ostariophysi</taxon>
        <taxon>Cypriniformes</taxon>
        <taxon>Cyprinidae</taxon>
        <taxon>Labeoninae</taxon>
        <taxon>Labeonini</taxon>
        <taxon>Cirrhinus</taxon>
    </lineage>
</organism>
<evidence type="ECO:0000313" key="2">
    <source>
        <dbReference type="EMBL" id="KAL0153853.1"/>
    </source>
</evidence>
<dbReference type="EMBL" id="JAMKFB020000069">
    <property type="protein sequence ID" value="KAL0153853.1"/>
    <property type="molecule type" value="Genomic_DNA"/>
</dbReference>
<dbReference type="AlphaFoldDB" id="A0ABD0MX75"/>
<protein>
    <submittedName>
        <fullName evidence="2">Uncharacterized protein</fullName>
    </submittedName>
</protein>
<feature type="compositionally biased region" description="Low complexity" evidence="1">
    <location>
        <begin position="520"/>
        <end position="531"/>
    </location>
</feature>
<feature type="region of interest" description="Disordered" evidence="1">
    <location>
        <begin position="308"/>
        <end position="657"/>
    </location>
</feature>
<sequence>VGWHCPKSPLELSSHACGDPPSPGAGGADLPPVGWHCPKSPLELSSHACGDPSSPGGGGGQACVGLRPLQDPPRTPDVYVPVYTGTTTAGKRTIAPWDLPPGQREPRRARPAQLRFGKSHWGGPPAFPMAAMSSHGLGLIPCPPDQACGDPPSPGAGGADLPPVGWRCPKSPLELSSQACADPPSPGAGGADLPPVGWRCPKSPLELSSQACGDPSSPGAGGADPPPCPPESSLRGAAASPGPPAPAGRIRPGLYWTIAPWDLPPGQREPRRARPAQLRFGKSHWGGPPAFPMAAMSSHGLGLIPCPPDTARKAPLELSSQACGDPPSPGAGGADLPPVGWRCPKSPLELSSQACGDPPSPGAGGADLPPVGWRCPKSPLELSSHACGDPSSPGAGGADPPPCPPESSLRGAAASPGPPAPAGRIRPGLYWYPDGGPPGAQQPGLRRSAESRSGGRRPTPVPTGVRFSVGWRCPKSPLELSSQACGDPSSPGAGGADPPPCPPESSLRGAAASPGPPAPAGRIRPGLYWYPDGGGGGPLPDATGPESMDPRGPEIEDPDGTNFDRPQLPRDRGESRQTRGAARPRGRLPDATGPESVDPRGPETEAPDGTNFDRPQLPRGRGESHQTRGAARPRGRLPDATGPESVDPRGPETEAPD</sequence>
<gene>
    <name evidence="2" type="ORF">M9458_050835</name>
</gene>
<name>A0ABD0MX75_CIRMR</name>
<evidence type="ECO:0000256" key="1">
    <source>
        <dbReference type="SAM" id="MobiDB-lite"/>
    </source>
</evidence>
<feature type="non-terminal residue" evidence="2">
    <location>
        <position position="657"/>
    </location>
</feature>